<keyword evidence="3" id="KW-1185">Reference proteome</keyword>
<dbReference type="RefSeq" id="WP_057847544.1">
    <property type="nucleotide sequence ID" value="NZ_LLYA01000207.1"/>
</dbReference>
<dbReference type="SUPFAM" id="SSF69118">
    <property type="entry name" value="AhpD-like"/>
    <property type="match status" value="1"/>
</dbReference>
<dbReference type="Gene3D" id="1.20.1290.10">
    <property type="entry name" value="AhpD-like"/>
    <property type="match status" value="1"/>
</dbReference>
<dbReference type="EMBL" id="LLYA01000207">
    <property type="protein sequence ID" value="KRR17673.1"/>
    <property type="molecule type" value="Genomic_DNA"/>
</dbReference>
<gene>
    <name evidence="2" type="ORF">CQ13_35945</name>
</gene>
<dbReference type="InterPro" id="IPR029032">
    <property type="entry name" value="AhpD-like"/>
</dbReference>
<organism evidence="2 3">
    <name type="scientific">Bradyrhizobium retamae</name>
    <dbReference type="NCBI Taxonomy" id="1300035"/>
    <lineage>
        <taxon>Bacteria</taxon>
        <taxon>Pseudomonadati</taxon>
        <taxon>Pseudomonadota</taxon>
        <taxon>Alphaproteobacteria</taxon>
        <taxon>Hyphomicrobiales</taxon>
        <taxon>Nitrobacteraceae</taxon>
        <taxon>Bradyrhizobium</taxon>
    </lineage>
</organism>
<dbReference type="Proteomes" id="UP000052023">
    <property type="component" value="Unassembled WGS sequence"/>
</dbReference>
<evidence type="ECO:0000259" key="1">
    <source>
        <dbReference type="Pfam" id="PF02627"/>
    </source>
</evidence>
<reference evidence="2 3" key="1">
    <citation type="submission" date="2014-03" db="EMBL/GenBank/DDBJ databases">
        <title>Bradyrhizobium valentinum sp. nov., isolated from effective nodules of Lupinus mariae-josephae, a lupine endemic of basic-lime soils in Eastern Spain.</title>
        <authorList>
            <person name="Duran D."/>
            <person name="Rey L."/>
            <person name="Navarro A."/>
            <person name="Busquets A."/>
            <person name="Imperial J."/>
            <person name="Ruiz-Argueso T."/>
        </authorList>
    </citation>
    <scope>NUCLEOTIDE SEQUENCE [LARGE SCALE GENOMIC DNA]</scope>
    <source>
        <strain evidence="2 3">Ro19</strain>
    </source>
</reference>
<proteinExistence type="predicted"/>
<dbReference type="InterPro" id="IPR052512">
    <property type="entry name" value="4CMD/NDH-1_regulator"/>
</dbReference>
<comment type="caution">
    <text evidence="2">The sequence shown here is derived from an EMBL/GenBank/DDBJ whole genome shotgun (WGS) entry which is preliminary data.</text>
</comment>
<sequence>MNEQDLYERGLDVRRDVLGAEYVDSGLAEADDFMMTFQRAVTELAWGYAWSRPGLDRTTRAILTLGILAGLGRHQELGIYTKGAIRNGVTIDEIKEILVHVTAYCGTPAGRQAFLAAHGSLKEAGALP</sequence>
<accession>A0A0R3MC65</accession>
<dbReference type="OrthoDB" id="9801400at2"/>
<dbReference type="Pfam" id="PF02627">
    <property type="entry name" value="CMD"/>
    <property type="match status" value="1"/>
</dbReference>
<dbReference type="GO" id="GO:0051920">
    <property type="term" value="F:peroxiredoxin activity"/>
    <property type="evidence" value="ECO:0007669"/>
    <property type="project" value="InterPro"/>
</dbReference>
<dbReference type="InterPro" id="IPR003779">
    <property type="entry name" value="CMD-like"/>
</dbReference>
<feature type="domain" description="Carboxymuconolactone decarboxylase-like" evidence="1">
    <location>
        <begin position="37"/>
        <end position="117"/>
    </location>
</feature>
<evidence type="ECO:0000313" key="3">
    <source>
        <dbReference type="Proteomes" id="UP000052023"/>
    </source>
</evidence>
<name>A0A0R3MC65_9BRAD</name>
<dbReference type="PANTHER" id="PTHR33570">
    <property type="entry name" value="4-CARBOXYMUCONOLACTONE DECARBOXYLASE FAMILY PROTEIN"/>
    <property type="match status" value="1"/>
</dbReference>
<dbReference type="PANTHER" id="PTHR33570:SF2">
    <property type="entry name" value="CARBOXYMUCONOLACTONE DECARBOXYLASE-LIKE DOMAIN-CONTAINING PROTEIN"/>
    <property type="match status" value="1"/>
</dbReference>
<evidence type="ECO:0000313" key="2">
    <source>
        <dbReference type="EMBL" id="KRR17673.1"/>
    </source>
</evidence>
<protein>
    <submittedName>
        <fullName evidence="2">Gamma carboxymuconolactone decarboxylase</fullName>
    </submittedName>
</protein>
<dbReference type="AlphaFoldDB" id="A0A0R3MC65"/>